<sequence length="120" mass="12330">MSGEARALAIRQDWTGSAAVLTVGGEVDAASAPQLQAALTTALDQEPTVLVVDLSAVRFFGSAGLSVLLFAAEKLAKDALRVVASPQVRRPIEVTGLDGLLEVFATVDEALTPGETPSIA</sequence>
<protein>
    <recommendedName>
        <fullName evidence="2">Anti-sigma factor antagonist</fullName>
    </recommendedName>
</protein>
<feature type="domain" description="STAS" evidence="3">
    <location>
        <begin position="20"/>
        <end position="114"/>
    </location>
</feature>
<gene>
    <name evidence="4" type="ORF">DFR70_101798</name>
</gene>
<comment type="caution">
    <text evidence="4">The sequence shown here is derived from an EMBL/GenBank/DDBJ whole genome shotgun (WGS) entry which is preliminary data.</text>
</comment>
<dbReference type="OrthoDB" id="4484870at2"/>
<dbReference type="GO" id="GO:0043856">
    <property type="term" value="F:anti-sigma factor antagonist activity"/>
    <property type="evidence" value="ECO:0007669"/>
    <property type="project" value="InterPro"/>
</dbReference>
<evidence type="ECO:0000313" key="4">
    <source>
        <dbReference type="EMBL" id="PXX71376.1"/>
    </source>
</evidence>
<dbReference type="PANTHER" id="PTHR33495:SF13">
    <property type="entry name" value="ANTI-SIGMA-F FACTOR ANTAGONIST RSFB"/>
    <property type="match status" value="1"/>
</dbReference>
<name>A0A318KB83_9NOCA</name>
<comment type="similarity">
    <text evidence="1 2">Belongs to the anti-sigma-factor antagonist family.</text>
</comment>
<organism evidence="4 5">
    <name type="scientific">Nocardia tenerifensis</name>
    <dbReference type="NCBI Taxonomy" id="228006"/>
    <lineage>
        <taxon>Bacteria</taxon>
        <taxon>Bacillati</taxon>
        <taxon>Actinomycetota</taxon>
        <taxon>Actinomycetes</taxon>
        <taxon>Mycobacteriales</taxon>
        <taxon>Nocardiaceae</taxon>
        <taxon>Nocardia</taxon>
    </lineage>
</organism>
<dbReference type="AlphaFoldDB" id="A0A318KB83"/>
<dbReference type="PANTHER" id="PTHR33495">
    <property type="entry name" value="ANTI-SIGMA FACTOR ANTAGONIST TM_1081-RELATED-RELATED"/>
    <property type="match status" value="1"/>
</dbReference>
<dbReference type="EMBL" id="QJKF01000001">
    <property type="protein sequence ID" value="PXX71376.1"/>
    <property type="molecule type" value="Genomic_DNA"/>
</dbReference>
<accession>A0A318KB83</accession>
<dbReference type="Gene3D" id="3.30.750.24">
    <property type="entry name" value="STAS domain"/>
    <property type="match status" value="1"/>
</dbReference>
<dbReference type="Proteomes" id="UP000247569">
    <property type="component" value="Unassembled WGS sequence"/>
</dbReference>
<dbReference type="InterPro" id="IPR003658">
    <property type="entry name" value="Anti-sigma_ant"/>
</dbReference>
<evidence type="ECO:0000256" key="2">
    <source>
        <dbReference type="RuleBase" id="RU003749"/>
    </source>
</evidence>
<evidence type="ECO:0000313" key="5">
    <source>
        <dbReference type="Proteomes" id="UP000247569"/>
    </source>
</evidence>
<dbReference type="NCBIfam" id="TIGR00377">
    <property type="entry name" value="ant_ant_sig"/>
    <property type="match status" value="1"/>
</dbReference>
<reference evidence="4 5" key="1">
    <citation type="submission" date="2018-05" db="EMBL/GenBank/DDBJ databases">
        <title>Genomic Encyclopedia of Type Strains, Phase IV (KMG-IV): sequencing the most valuable type-strain genomes for metagenomic binning, comparative biology and taxonomic classification.</title>
        <authorList>
            <person name="Goeker M."/>
        </authorList>
    </citation>
    <scope>NUCLEOTIDE SEQUENCE [LARGE SCALE GENOMIC DNA]</scope>
    <source>
        <strain evidence="4 5">DSM 44704</strain>
    </source>
</reference>
<dbReference type="Pfam" id="PF01740">
    <property type="entry name" value="STAS"/>
    <property type="match status" value="1"/>
</dbReference>
<dbReference type="CDD" id="cd07043">
    <property type="entry name" value="STAS_anti-anti-sigma_factors"/>
    <property type="match status" value="1"/>
</dbReference>
<proteinExistence type="inferred from homology"/>
<dbReference type="InterPro" id="IPR002645">
    <property type="entry name" value="STAS_dom"/>
</dbReference>
<keyword evidence="5" id="KW-1185">Reference proteome</keyword>
<evidence type="ECO:0000259" key="3">
    <source>
        <dbReference type="PROSITE" id="PS50801"/>
    </source>
</evidence>
<dbReference type="SUPFAM" id="SSF52091">
    <property type="entry name" value="SpoIIaa-like"/>
    <property type="match status" value="1"/>
</dbReference>
<dbReference type="RefSeq" id="WP_040740432.1">
    <property type="nucleotide sequence ID" value="NZ_QJKF01000001.1"/>
</dbReference>
<evidence type="ECO:0000256" key="1">
    <source>
        <dbReference type="ARBA" id="ARBA00009013"/>
    </source>
</evidence>
<dbReference type="PROSITE" id="PS50801">
    <property type="entry name" value="STAS"/>
    <property type="match status" value="1"/>
</dbReference>
<dbReference type="InterPro" id="IPR036513">
    <property type="entry name" value="STAS_dom_sf"/>
</dbReference>